<evidence type="ECO:0000256" key="1">
    <source>
        <dbReference type="ARBA" id="ARBA00023127"/>
    </source>
</evidence>
<sequence>MTSANDQLGQQIQLQLQPQPQPQPQPQKIQLQPQAPPSPPSPLTAITSTTSTIAENNNYLSHSPSAHTRFHARSIPSIALSPYLYRILKYCPCTNECFLAVLVYFDRMAKHSLATNGQPFSIDSHNIHRLIITGVMIATKFFSDIFYTNARYAKVGGIDLSELNRLEVEFLTLNSFNMMVSVSELQRY</sequence>
<protein>
    <submittedName>
        <fullName evidence="3">Cyclin-domain-containing protein</fullName>
    </submittedName>
</protein>
<evidence type="ECO:0000313" key="4">
    <source>
        <dbReference type="Proteomes" id="UP001448207"/>
    </source>
</evidence>
<organism evidence="3 4">
    <name type="scientific">Phycomyces blakesleeanus</name>
    <dbReference type="NCBI Taxonomy" id="4837"/>
    <lineage>
        <taxon>Eukaryota</taxon>
        <taxon>Fungi</taxon>
        <taxon>Fungi incertae sedis</taxon>
        <taxon>Mucoromycota</taxon>
        <taxon>Mucoromycotina</taxon>
        <taxon>Mucoromycetes</taxon>
        <taxon>Mucorales</taxon>
        <taxon>Phycomycetaceae</taxon>
        <taxon>Phycomyces</taxon>
    </lineage>
</organism>
<dbReference type="Pfam" id="PF08613">
    <property type="entry name" value="Cyclin"/>
    <property type="match status" value="1"/>
</dbReference>
<dbReference type="CDD" id="cd20558">
    <property type="entry name" value="CYCLIN_ScPCL7-like"/>
    <property type="match status" value="1"/>
</dbReference>
<evidence type="ECO:0000313" key="3">
    <source>
        <dbReference type="EMBL" id="KAL0092712.1"/>
    </source>
</evidence>
<evidence type="ECO:0000256" key="2">
    <source>
        <dbReference type="SAM" id="MobiDB-lite"/>
    </source>
</evidence>
<feature type="non-terminal residue" evidence="3">
    <location>
        <position position="188"/>
    </location>
</feature>
<keyword evidence="4" id="KW-1185">Reference proteome</keyword>
<dbReference type="SUPFAM" id="SSF47954">
    <property type="entry name" value="Cyclin-like"/>
    <property type="match status" value="1"/>
</dbReference>
<dbReference type="Proteomes" id="UP001448207">
    <property type="component" value="Unassembled WGS sequence"/>
</dbReference>
<dbReference type="InterPro" id="IPR036915">
    <property type="entry name" value="Cyclin-like_sf"/>
</dbReference>
<dbReference type="EMBL" id="JBCLYO010000002">
    <property type="protein sequence ID" value="KAL0092712.1"/>
    <property type="molecule type" value="Genomic_DNA"/>
</dbReference>
<reference evidence="3 4" key="1">
    <citation type="submission" date="2024-04" db="EMBL/GenBank/DDBJ databases">
        <title>Symmetric and asymmetric DNA N6-adenine methylation regulates different biological responses in Mucorales.</title>
        <authorList>
            <consortium name="Lawrence Berkeley National Laboratory"/>
            <person name="Lax C."/>
            <person name="Mondo S.J."/>
            <person name="Osorio-Concepcion M."/>
            <person name="Muszewska A."/>
            <person name="Corrochano-Luque M."/>
            <person name="Gutierrez G."/>
            <person name="Riley R."/>
            <person name="Lipzen A."/>
            <person name="Guo J."/>
            <person name="Hundley H."/>
            <person name="Amirebrahimi M."/>
            <person name="Ng V."/>
            <person name="Lorenzo-Gutierrez D."/>
            <person name="Binder U."/>
            <person name="Yang J."/>
            <person name="Song Y."/>
            <person name="Canovas D."/>
            <person name="Navarro E."/>
            <person name="Freitag M."/>
            <person name="Gabaldon T."/>
            <person name="Grigoriev I.V."/>
            <person name="Corrochano L.M."/>
            <person name="Nicolas F.E."/>
            <person name="Garre V."/>
        </authorList>
    </citation>
    <scope>NUCLEOTIDE SEQUENCE [LARGE SCALE GENOMIC DNA]</scope>
    <source>
        <strain evidence="3 4">L51</strain>
    </source>
</reference>
<dbReference type="InterPro" id="IPR012389">
    <property type="entry name" value="Cyclin_P/U"/>
</dbReference>
<name>A0ABR3B9J6_PHYBL</name>
<dbReference type="Gene3D" id="1.10.472.10">
    <property type="entry name" value="Cyclin-like"/>
    <property type="match status" value="1"/>
</dbReference>
<dbReference type="PIRSF" id="PIRSF027110">
    <property type="entry name" value="PREG"/>
    <property type="match status" value="1"/>
</dbReference>
<dbReference type="InterPro" id="IPR013922">
    <property type="entry name" value="Cyclin_PHO80-like"/>
</dbReference>
<feature type="region of interest" description="Disordered" evidence="2">
    <location>
        <begin position="1"/>
        <end position="43"/>
    </location>
</feature>
<comment type="caution">
    <text evidence="3">The sequence shown here is derived from an EMBL/GenBank/DDBJ whole genome shotgun (WGS) entry which is preliminary data.</text>
</comment>
<dbReference type="PANTHER" id="PTHR15615">
    <property type="match status" value="1"/>
</dbReference>
<keyword evidence="1" id="KW-0195">Cyclin</keyword>
<dbReference type="PANTHER" id="PTHR15615:SF94">
    <property type="entry name" value="PHO85 CYCLIN-6-RELATED"/>
    <property type="match status" value="1"/>
</dbReference>
<accession>A0ABR3B9J6</accession>
<feature type="compositionally biased region" description="Low complexity" evidence="2">
    <location>
        <begin position="7"/>
        <end position="18"/>
    </location>
</feature>
<proteinExistence type="predicted"/>
<gene>
    <name evidence="3" type="ORF">J3Q64DRAFT_1633634</name>
</gene>